<dbReference type="OrthoDB" id="3766406at2759"/>
<dbReference type="STRING" id="1170229.K9FVU8"/>
<comment type="caution">
    <text evidence="1">The sequence shown here is derived from an EMBL/GenBank/DDBJ whole genome shotgun (WGS) entry which is preliminary data.</text>
</comment>
<organism evidence="1 2">
    <name type="scientific">Penicillium digitatum (strain PHI26 / CECT 20796)</name>
    <name type="common">Green mold</name>
    <dbReference type="NCBI Taxonomy" id="1170229"/>
    <lineage>
        <taxon>Eukaryota</taxon>
        <taxon>Fungi</taxon>
        <taxon>Dikarya</taxon>
        <taxon>Ascomycota</taxon>
        <taxon>Pezizomycotina</taxon>
        <taxon>Eurotiomycetes</taxon>
        <taxon>Eurotiomycetidae</taxon>
        <taxon>Eurotiales</taxon>
        <taxon>Aspergillaceae</taxon>
        <taxon>Penicillium</taxon>
    </lineage>
</organism>
<dbReference type="InParanoid" id="K9FVU8"/>
<name>K9FVU8_PEND2</name>
<dbReference type="InterPro" id="IPR036047">
    <property type="entry name" value="F-box-like_dom_sf"/>
</dbReference>
<protein>
    <recommendedName>
        <fullName evidence="3">F-box domain-containing protein</fullName>
    </recommendedName>
</protein>
<dbReference type="HOGENOM" id="CLU_2224102_0_0_1"/>
<reference evidence="2" key="1">
    <citation type="journal article" date="2012" name="BMC Genomics">
        <title>Genome sequence of the necrotrophic fungus Penicillium digitatum, the main postharvest pathogen of citrus.</title>
        <authorList>
            <person name="Marcet-Houben M."/>
            <person name="Ballester A.-R."/>
            <person name="de la Fuente B."/>
            <person name="Harries E."/>
            <person name="Marcos J.F."/>
            <person name="Gonzalez-Candelas L."/>
            <person name="Gabaldon T."/>
        </authorList>
    </citation>
    <scope>NUCLEOTIDE SEQUENCE [LARGE SCALE GENOMIC DNA]</scope>
    <source>
        <strain evidence="2">PHI26 / CECT 20796</strain>
    </source>
</reference>
<evidence type="ECO:0008006" key="3">
    <source>
        <dbReference type="Google" id="ProtNLM"/>
    </source>
</evidence>
<dbReference type="EMBL" id="AKCT01000310">
    <property type="protein sequence ID" value="EKV05206.1"/>
    <property type="molecule type" value="Genomic_DNA"/>
</dbReference>
<dbReference type="Proteomes" id="UP000009882">
    <property type="component" value="Unassembled WGS sequence"/>
</dbReference>
<keyword evidence="2" id="KW-1185">Reference proteome</keyword>
<gene>
    <name evidence="1" type="ORF">PDIG_84720</name>
</gene>
<evidence type="ECO:0000313" key="2">
    <source>
        <dbReference type="Proteomes" id="UP000009882"/>
    </source>
</evidence>
<dbReference type="SUPFAM" id="SSF81383">
    <property type="entry name" value="F-box domain"/>
    <property type="match status" value="1"/>
</dbReference>
<accession>K9FVU8</accession>
<dbReference type="AlphaFoldDB" id="K9FVU8"/>
<proteinExistence type="predicted"/>
<sequence>MPSFLALFSSFLSRLWGNGNDTRLSETLKQNTSAGLPVELLLSIANFLSLVDVICISPCNRRLFATFHHRNHSMLPSGIDKLPPLNSLERDLPNHFICYSCHLLHK</sequence>
<evidence type="ECO:0000313" key="1">
    <source>
        <dbReference type="EMBL" id="EKV05206.1"/>
    </source>
</evidence>